<gene>
    <name evidence="3" type="primary">LOC112488889</name>
</gene>
<evidence type="ECO:0000313" key="2">
    <source>
        <dbReference type="Proteomes" id="UP001652623"/>
    </source>
</evidence>
<feature type="region of interest" description="Disordered" evidence="1">
    <location>
        <begin position="104"/>
        <end position="126"/>
    </location>
</feature>
<dbReference type="Proteomes" id="UP001652623">
    <property type="component" value="Chromosome 11"/>
</dbReference>
<protein>
    <submittedName>
        <fullName evidence="3">Uncharacterized protein LOC112488889</fullName>
    </submittedName>
</protein>
<accession>A0ABM3I6J7</accession>
<sequence>MVPAKKNLNVVAAYSDSESESESDHSWGGYVCELDTDGIDSSDDEHLKARIAAKTMSIGNFSFNIDQAEILFKDAGGVVEVRFPNNEVAVFRGFEHVELPPLLAKKKPDPNHIPSDPESDYSGADVNANFVCKNDTDAK</sequence>
<dbReference type="GeneID" id="112488889"/>
<dbReference type="RefSeq" id="XP_048321614.2">
    <property type="nucleotide sequence ID" value="XM_048465657.2"/>
</dbReference>
<evidence type="ECO:0000313" key="3">
    <source>
        <dbReference type="RefSeq" id="XP_048321614.2"/>
    </source>
</evidence>
<organism evidence="2 3">
    <name type="scientific">Ziziphus jujuba</name>
    <name type="common">Chinese jujube</name>
    <name type="synonym">Ziziphus sativa</name>
    <dbReference type="NCBI Taxonomy" id="326968"/>
    <lineage>
        <taxon>Eukaryota</taxon>
        <taxon>Viridiplantae</taxon>
        <taxon>Streptophyta</taxon>
        <taxon>Embryophyta</taxon>
        <taxon>Tracheophyta</taxon>
        <taxon>Spermatophyta</taxon>
        <taxon>Magnoliopsida</taxon>
        <taxon>eudicotyledons</taxon>
        <taxon>Gunneridae</taxon>
        <taxon>Pentapetalae</taxon>
        <taxon>rosids</taxon>
        <taxon>fabids</taxon>
        <taxon>Rosales</taxon>
        <taxon>Rhamnaceae</taxon>
        <taxon>Paliureae</taxon>
        <taxon>Ziziphus</taxon>
    </lineage>
</organism>
<reference evidence="3" key="1">
    <citation type="submission" date="2025-08" db="UniProtKB">
        <authorList>
            <consortium name="RefSeq"/>
        </authorList>
    </citation>
    <scope>IDENTIFICATION</scope>
    <source>
        <tissue evidence="3">Seedling</tissue>
    </source>
</reference>
<proteinExistence type="predicted"/>
<evidence type="ECO:0000256" key="1">
    <source>
        <dbReference type="SAM" id="MobiDB-lite"/>
    </source>
</evidence>
<name>A0ABM3I6J7_ZIZJJ</name>
<keyword evidence="2" id="KW-1185">Reference proteome</keyword>